<protein>
    <submittedName>
        <fullName evidence="3">Cupin domain-containing protein</fullName>
    </submittedName>
</protein>
<dbReference type="GO" id="GO:0046872">
    <property type="term" value="F:metal ion binding"/>
    <property type="evidence" value="ECO:0007669"/>
    <property type="project" value="UniProtKB-KW"/>
</dbReference>
<accession>A0ABD5ZR54</accession>
<dbReference type="SUPFAM" id="SSF51182">
    <property type="entry name" value="RmlC-like cupins"/>
    <property type="match status" value="1"/>
</dbReference>
<dbReference type="RefSeq" id="WP_276234193.1">
    <property type="nucleotide sequence ID" value="NZ_CP119802.1"/>
</dbReference>
<feature type="domain" description="Cupin type-2" evidence="2">
    <location>
        <begin position="38"/>
        <end position="106"/>
    </location>
</feature>
<keyword evidence="4" id="KW-1185">Reference proteome</keyword>
<dbReference type="InterPro" id="IPR013096">
    <property type="entry name" value="Cupin_2"/>
</dbReference>
<gene>
    <name evidence="3" type="ORF">ACFQJ4_12025</name>
</gene>
<name>A0ABD5ZR54_9EURY</name>
<proteinExistence type="predicted"/>
<evidence type="ECO:0000313" key="4">
    <source>
        <dbReference type="Proteomes" id="UP001596398"/>
    </source>
</evidence>
<dbReference type="EMBL" id="JBHTAP010000001">
    <property type="protein sequence ID" value="MFC7236044.1"/>
    <property type="molecule type" value="Genomic_DNA"/>
</dbReference>
<dbReference type="Pfam" id="PF07883">
    <property type="entry name" value="Cupin_2"/>
    <property type="match status" value="1"/>
</dbReference>
<dbReference type="Gene3D" id="2.60.120.10">
    <property type="entry name" value="Jelly Rolls"/>
    <property type="match status" value="1"/>
</dbReference>
<dbReference type="GeneID" id="79267749"/>
<evidence type="ECO:0000313" key="3">
    <source>
        <dbReference type="EMBL" id="MFC7236044.1"/>
    </source>
</evidence>
<keyword evidence="1" id="KW-0479">Metal-binding</keyword>
<comment type="caution">
    <text evidence="3">The sequence shown here is derived from an EMBL/GenBank/DDBJ whole genome shotgun (WGS) entry which is preliminary data.</text>
</comment>
<evidence type="ECO:0000259" key="2">
    <source>
        <dbReference type="Pfam" id="PF07883"/>
    </source>
</evidence>
<dbReference type="Proteomes" id="UP001596398">
    <property type="component" value="Unassembled WGS sequence"/>
</dbReference>
<dbReference type="AlphaFoldDB" id="A0ABD5ZR54"/>
<dbReference type="InterPro" id="IPR014710">
    <property type="entry name" value="RmlC-like_jellyroll"/>
</dbReference>
<dbReference type="PANTHER" id="PTHR35848">
    <property type="entry name" value="OXALATE-BINDING PROTEIN"/>
    <property type="match status" value="1"/>
</dbReference>
<organism evidence="3 4">
    <name type="scientific">Halosegnis marinus</name>
    <dbReference type="NCBI Taxonomy" id="3034023"/>
    <lineage>
        <taxon>Archaea</taxon>
        <taxon>Methanobacteriati</taxon>
        <taxon>Methanobacteriota</taxon>
        <taxon>Stenosarchaea group</taxon>
        <taxon>Halobacteria</taxon>
        <taxon>Halobacteriales</taxon>
        <taxon>Natronomonadaceae</taxon>
        <taxon>Halosegnis</taxon>
    </lineage>
</organism>
<dbReference type="InterPro" id="IPR051610">
    <property type="entry name" value="GPI/OXD"/>
</dbReference>
<dbReference type="InterPro" id="IPR011051">
    <property type="entry name" value="RmlC_Cupin_sf"/>
</dbReference>
<evidence type="ECO:0000256" key="1">
    <source>
        <dbReference type="ARBA" id="ARBA00022723"/>
    </source>
</evidence>
<reference evidence="3 4" key="1">
    <citation type="journal article" date="2019" name="Int. J. Syst. Evol. Microbiol.">
        <title>The Global Catalogue of Microorganisms (GCM) 10K type strain sequencing project: providing services to taxonomists for standard genome sequencing and annotation.</title>
        <authorList>
            <consortium name="The Broad Institute Genomics Platform"/>
            <consortium name="The Broad Institute Genome Sequencing Center for Infectious Disease"/>
            <person name="Wu L."/>
            <person name="Ma J."/>
        </authorList>
    </citation>
    <scope>NUCLEOTIDE SEQUENCE [LARGE SCALE GENOMIC DNA]</scope>
    <source>
        <strain evidence="3 4">DT85</strain>
    </source>
</reference>
<sequence>MKKTAIDDVDVQNNPLGVHSERRPVSAVLGTEDFAMNFFRLQPGESFSGGLHTHHDQEEVFYVEEGEATFTVGRDRDDEVEVAGGELIRFAPGEFQIGRNTGDDELVGWALGAPASRHDWDEIESLVFCRECDEETGHGLELTDEGNFRLTCLECDTVFEP</sequence>
<dbReference type="PANTHER" id="PTHR35848:SF9">
    <property type="entry name" value="SLL1358 PROTEIN"/>
    <property type="match status" value="1"/>
</dbReference>